<dbReference type="AlphaFoldDB" id="A0A8J2V515"/>
<dbReference type="PANTHER" id="PTHR11544">
    <property type="entry name" value="COLD SHOCK DOMAIN CONTAINING PROTEINS"/>
    <property type="match status" value="1"/>
</dbReference>
<dbReference type="PRINTS" id="PR00050">
    <property type="entry name" value="COLDSHOCK"/>
</dbReference>
<organism evidence="2 3">
    <name type="scientific">Aquisalinus flavus</name>
    <dbReference type="NCBI Taxonomy" id="1526572"/>
    <lineage>
        <taxon>Bacteria</taxon>
        <taxon>Pseudomonadati</taxon>
        <taxon>Pseudomonadota</taxon>
        <taxon>Alphaproteobacteria</taxon>
        <taxon>Parvularculales</taxon>
        <taxon>Parvularculaceae</taxon>
        <taxon>Aquisalinus</taxon>
    </lineage>
</organism>
<feature type="domain" description="CSD" evidence="1">
    <location>
        <begin position="129"/>
        <end position="194"/>
    </location>
</feature>
<dbReference type="InterPro" id="IPR002059">
    <property type="entry name" value="CSP_DNA-bd"/>
</dbReference>
<gene>
    <name evidence="2" type="primary">cspA</name>
    <name evidence="2" type="ORF">GCM10011342_10300</name>
</gene>
<dbReference type="GO" id="GO:0005829">
    <property type="term" value="C:cytosol"/>
    <property type="evidence" value="ECO:0007669"/>
    <property type="project" value="UniProtKB-ARBA"/>
</dbReference>
<feature type="domain" description="CSD" evidence="1">
    <location>
        <begin position="39"/>
        <end position="104"/>
    </location>
</feature>
<reference evidence="2" key="2">
    <citation type="submission" date="2020-09" db="EMBL/GenBank/DDBJ databases">
        <authorList>
            <person name="Sun Q."/>
            <person name="Zhou Y."/>
        </authorList>
    </citation>
    <scope>NUCLEOTIDE SEQUENCE</scope>
    <source>
        <strain evidence="2">CGMCC 1.12921</strain>
    </source>
</reference>
<dbReference type="InterPro" id="IPR011129">
    <property type="entry name" value="CSD"/>
</dbReference>
<dbReference type="CDD" id="cd04458">
    <property type="entry name" value="CSP_CDS"/>
    <property type="match status" value="2"/>
</dbReference>
<dbReference type="InterPro" id="IPR050181">
    <property type="entry name" value="Cold_shock_domain"/>
</dbReference>
<comment type="caution">
    <text evidence="2">The sequence shown here is derived from an EMBL/GenBank/DDBJ whole genome shotgun (WGS) entry which is preliminary data.</text>
</comment>
<evidence type="ECO:0000313" key="3">
    <source>
        <dbReference type="Proteomes" id="UP000613582"/>
    </source>
</evidence>
<dbReference type="EMBL" id="BMGH01000001">
    <property type="protein sequence ID" value="GGD03239.1"/>
    <property type="molecule type" value="Genomic_DNA"/>
</dbReference>
<name>A0A8J2V515_9PROT</name>
<dbReference type="Gene3D" id="2.40.50.140">
    <property type="entry name" value="Nucleic acid-binding proteins"/>
    <property type="match status" value="2"/>
</dbReference>
<reference evidence="2" key="1">
    <citation type="journal article" date="2014" name="Int. J. Syst. Evol. Microbiol.">
        <title>Complete genome sequence of Corynebacterium casei LMG S-19264T (=DSM 44701T), isolated from a smear-ripened cheese.</title>
        <authorList>
            <consortium name="US DOE Joint Genome Institute (JGI-PGF)"/>
            <person name="Walter F."/>
            <person name="Albersmeier A."/>
            <person name="Kalinowski J."/>
            <person name="Ruckert C."/>
        </authorList>
    </citation>
    <scope>NUCLEOTIDE SEQUENCE</scope>
    <source>
        <strain evidence="2">CGMCC 1.12921</strain>
    </source>
</reference>
<dbReference type="InterPro" id="IPR012340">
    <property type="entry name" value="NA-bd_OB-fold"/>
</dbReference>
<sequence>MLYECDYALQQGMRDERHMMNQDLGADETDADADEESFQITGIVKWFDTVKGYGFIMSDQSDGDILLHSSCLKQTGRSAAPEGSTVICEAVRRPKGLQALRVIKIDESTAAPVLPSEEYALPVEPAGQLKTAEVKWFNRAKGYGFLTQGPGTEDIFVHMETLRRSNLSELQPGQRVLVSYGKGPKGLLAAEVRLDSGN</sequence>
<dbReference type="SUPFAM" id="SSF50249">
    <property type="entry name" value="Nucleic acid-binding proteins"/>
    <property type="match status" value="2"/>
</dbReference>
<accession>A0A8J2V515</accession>
<dbReference type="Proteomes" id="UP000613582">
    <property type="component" value="Unassembled WGS sequence"/>
</dbReference>
<evidence type="ECO:0000313" key="2">
    <source>
        <dbReference type="EMBL" id="GGD03239.1"/>
    </source>
</evidence>
<dbReference type="Pfam" id="PF00313">
    <property type="entry name" value="CSD"/>
    <property type="match status" value="2"/>
</dbReference>
<protein>
    <submittedName>
        <fullName evidence="2">Cold-shock protein</fullName>
    </submittedName>
</protein>
<dbReference type="PROSITE" id="PS51857">
    <property type="entry name" value="CSD_2"/>
    <property type="match status" value="2"/>
</dbReference>
<dbReference type="SMART" id="SM00357">
    <property type="entry name" value="CSP"/>
    <property type="match status" value="2"/>
</dbReference>
<keyword evidence="3" id="KW-1185">Reference proteome</keyword>
<proteinExistence type="predicted"/>
<evidence type="ECO:0000259" key="1">
    <source>
        <dbReference type="PROSITE" id="PS51857"/>
    </source>
</evidence>
<dbReference type="GO" id="GO:0003676">
    <property type="term" value="F:nucleic acid binding"/>
    <property type="evidence" value="ECO:0007669"/>
    <property type="project" value="InterPro"/>
</dbReference>